<dbReference type="PIRSF" id="PIRSF001480">
    <property type="entry name" value="Mannose-6-phosphate_isomerase"/>
    <property type="match status" value="1"/>
</dbReference>
<feature type="binding site" evidence="11">
    <location>
        <position position="97"/>
    </location>
    <ligand>
        <name>Zn(2+)</name>
        <dbReference type="ChEBI" id="CHEBI:29105"/>
    </ligand>
</feature>
<evidence type="ECO:0000256" key="3">
    <source>
        <dbReference type="ARBA" id="ARBA00010772"/>
    </source>
</evidence>
<evidence type="ECO:0000256" key="9">
    <source>
        <dbReference type="ARBA" id="ARBA00030762"/>
    </source>
</evidence>
<reference evidence="15" key="1">
    <citation type="submission" date="2021-02" db="EMBL/GenBank/DDBJ databases">
        <authorList>
            <person name="Nowell W R."/>
        </authorList>
    </citation>
    <scope>NUCLEOTIDE SEQUENCE</scope>
</reference>
<keyword evidence="6 11" id="KW-0862">Zinc</keyword>
<dbReference type="EC" id="5.3.1.8" evidence="4"/>
<evidence type="ECO:0000256" key="2">
    <source>
        <dbReference type="ARBA" id="ARBA00004666"/>
    </source>
</evidence>
<accession>A0A813WL29</accession>
<comment type="catalytic activity">
    <reaction evidence="1">
        <text>D-mannose 6-phosphate = D-fructose 6-phosphate</text>
        <dbReference type="Rhea" id="RHEA:12356"/>
        <dbReference type="ChEBI" id="CHEBI:58735"/>
        <dbReference type="ChEBI" id="CHEBI:61527"/>
        <dbReference type="EC" id="5.3.1.8"/>
    </reaction>
</comment>
<dbReference type="PANTHER" id="PTHR10309:SF0">
    <property type="entry name" value="MANNOSE-6-PHOSPHATE ISOMERASE"/>
    <property type="match status" value="1"/>
</dbReference>
<dbReference type="GO" id="GO:0009298">
    <property type="term" value="P:GDP-mannose biosynthetic process"/>
    <property type="evidence" value="ECO:0007669"/>
    <property type="project" value="UniProtKB-UniPathway"/>
</dbReference>
<dbReference type="Proteomes" id="UP000682733">
    <property type="component" value="Unassembled WGS sequence"/>
</dbReference>
<evidence type="ECO:0000313" key="15">
    <source>
        <dbReference type="EMBL" id="CAF0859481.1"/>
    </source>
</evidence>
<evidence type="ECO:0000313" key="18">
    <source>
        <dbReference type="EMBL" id="CAF3714051.1"/>
    </source>
</evidence>
<dbReference type="PRINTS" id="PR00714">
    <property type="entry name" value="MAN6PISMRASE"/>
</dbReference>
<evidence type="ECO:0000256" key="7">
    <source>
        <dbReference type="ARBA" id="ARBA00023235"/>
    </source>
</evidence>
<feature type="binding site" evidence="11">
    <location>
        <position position="95"/>
    </location>
    <ligand>
        <name>Zn(2+)</name>
        <dbReference type="ChEBI" id="CHEBI:29105"/>
    </ligand>
</feature>
<dbReference type="OrthoDB" id="6605218at2759"/>
<evidence type="ECO:0000256" key="8">
    <source>
        <dbReference type="ARBA" id="ARBA00029741"/>
    </source>
</evidence>
<dbReference type="SUPFAM" id="SSF51182">
    <property type="entry name" value="RmlC-like cupins"/>
    <property type="match status" value="1"/>
</dbReference>
<dbReference type="PANTHER" id="PTHR10309">
    <property type="entry name" value="MANNOSE-6-PHOSPHATE ISOMERASE"/>
    <property type="match status" value="1"/>
</dbReference>
<evidence type="ECO:0000256" key="5">
    <source>
        <dbReference type="ARBA" id="ARBA00022723"/>
    </source>
</evidence>
<dbReference type="InterPro" id="IPR046457">
    <property type="entry name" value="PMI_typeI_cat"/>
</dbReference>
<dbReference type="UniPathway" id="UPA00126">
    <property type="reaction ID" value="UER00423"/>
</dbReference>
<dbReference type="Proteomes" id="UP000677228">
    <property type="component" value="Unassembled WGS sequence"/>
</dbReference>
<comment type="pathway">
    <text evidence="2 12">Nucleotide-sugar biosynthesis; GDP-alpha-D-mannose biosynthesis; alpha-D-mannose 1-phosphate from D-fructose 6-phosphate: step 1/2.</text>
</comment>
<feature type="domain" description="Phosphomannose isomerase type I helical insertion" evidence="14">
    <location>
        <begin position="160"/>
        <end position="242"/>
    </location>
</feature>
<dbReference type="GO" id="GO:0004476">
    <property type="term" value="F:mannose-6-phosphate isomerase activity"/>
    <property type="evidence" value="ECO:0007669"/>
    <property type="project" value="UniProtKB-EC"/>
</dbReference>
<dbReference type="PROSITE" id="PS00965">
    <property type="entry name" value="PMI_I_1"/>
    <property type="match status" value="1"/>
</dbReference>
<name>A0A813WL29_9BILA</name>
<comment type="caution">
    <text evidence="15">The sequence shown here is derived from an EMBL/GenBank/DDBJ whole genome shotgun (WGS) entry which is preliminary data.</text>
</comment>
<evidence type="ECO:0000256" key="4">
    <source>
        <dbReference type="ARBA" id="ARBA00011956"/>
    </source>
</evidence>
<keyword evidence="7" id="KW-0413">Isomerase</keyword>
<comment type="cofactor">
    <cofactor evidence="11">
        <name>Zn(2+)</name>
        <dbReference type="ChEBI" id="CHEBI:29105"/>
    </cofactor>
    <text evidence="11">Binds 1 zinc ion per subunit.</text>
</comment>
<dbReference type="GO" id="GO:0005975">
    <property type="term" value="P:carbohydrate metabolic process"/>
    <property type="evidence" value="ECO:0007669"/>
    <property type="project" value="InterPro"/>
</dbReference>
<evidence type="ECO:0000259" key="14">
    <source>
        <dbReference type="Pfam" id="PF20512"/>
    </source>
</evidence>
<evidence type="ECO:0000259" key="13">
    <source>
        <dbReference type="Pfam" id="PF20511"/>
    </source>
</evidence>
<dbReference type="Pfam" id="PF20511">
    <property type="entry name" value="PMI_typeI_cat"/>
    <property type="match status" value="1"/>
</dbReference>
<proteinExistence type="inferred from homology"/>
<dbReference type="InterPro" id="IPR016305">
    <property type="entry name" value="Mannose-6-P_Isomerase"/>
</dbReference>
<dbReference type="CDD" id="cd07011">
    <property type="entry name" value="cupin_PMI_type_I_N"/>
    <property type="match status" value="1"/>
</dbReference>
<dbReference type="Proteomes" id="UP000663829">
    <property type="component" value="Unassembled WGS sequence"/>
</dbReference>
<evidence type="ECO:0000313" key="19">
    <source>
        <dbReference type="Proteomes" id="UP000663829"/>
    </source>
</evidence>
<gene>
    <name evidence="15" type="ORF">GPM918_LOCUS6508</name>
    <name evidence="16" type="ORF">OVA965_LOCUS11520</name>
    <name evidence="17" type="ORF">SRO942_LOCUS6508</name>
    <name evidence="18" type="ORF">TMI583_LOCUS11521</name>
</gene>
<dbReference type="InterPro" id="IPR011051">
    <property type="entry name" value="RmlC_Cupin_sf"/>
</dbReference>
<dbReference type="GO" id="GO:0008270">
    <property type="term" value="F:zinc ion binding"/>
    <property type="evidence" value="ECO:0007669"/>
    <property type="project" value="InterPro"/>
</dbReference>
<organism evidence="15 19">
    <name type="scientific">Didymodactylos carnosus</name>
    <dbReference type="NCBI Taxonomy" id="1234261"/>
    <lineage>
        <taxon>Eukaryota</taxon>
        <taxon>Metazoa</taxon>
        <taxon>Spiralia</taxon>
        <taxon>Gnathifera</taxon>
        <taxon>Rotifera</taxon>
        <taxon>Eurotatoria</taxon>
        <taxon>Bdelloidea</taxon>
        <taxon>Philodinida</taxon>
        <taxon>Philodinidae</taxon>
        <taxon>Didymodactylos</taxon>
    </lineage>
</organism>
<dbReference type="Gene3D" id="1.10.441.10">
    <property type="entry name" value="Phosphomannose Isomerase, domain 2"/>
    <property type="match status" value="1"/>
</dbReference>
<keyword evidence="5 11" id="KW-0479">Metal-binding</keyword>
<keyword evidence="19" id="KW-1185">Reference proteome</keyword>
<evidence type="ECO:0000256" key="11">
    <source>
        <dbReference type="PIRSR" id="PIRSR001480-2"/>
    </source>
</evidence>
<dbReference type="InterPro" id="IPR014710">
    <property type="entry name" value="RmlC-like_jellyroll"/>
</dbReference>
<evidence type="ECO:0000313" key="16">
    <source>
        <dbReference type="EMBL" id="CAF0938643.1"/>
    </source>
</evidence>
<dbReference type="GO" id="GO:0005829">
    <property type="term" value="C:cytosol"/>
    <property type="evidence" value="ECO:0007669"/>
    <property type="project" value="TreeGrafter"/>
</dbReference>
<dbReference type="NCBIfam" id="TIGR00218">
    <property type="entry name" value="manA"/>
    <property type="match status" value="1"/>
</dbReference>
<dbReference type="InterPro" id="IPR001250">
    <property type="entry name" value="Man6P_Isoase-1"/>
</dbReference>
<dbReference type="Pfam" id="PF20512">
    <property type="entry name" value="PMI_typeI_hel"/>
    <property type="match status" value="1"/>
</dbReference>
<feature type="binding site" evidence="11">
    <location>
        <position position="262"/>
    </location>
    <ligand>
        <name>Zn(2+)</name>
        <dbReference type="ChEBI" id="CHEBI:29105"/>
    </ligand>
</feature>
<dbReference type="InterPro" id="IPR018050">
    <property type="entry name" value="Pmannose_isomerase-type1_CS"/>
</dbReference>
<comment type="similarity">
    <text evidence="3">Belongs to the mannose-6-phosphate isomerase type 1 family.</text>
</comment>
<evidence type="ECO:0000256" key="1">
    <source>
        <dbReference type="ARBA" id="ARBA00000757"/>
    </source>
</evidence>
<sequence>MFSIKGYAQNYLWGMKGSSSLVAQVSEANGSEINPTQTYAEYWMGTHPKGESYLTDGNTTLRSYIQQQKKYSSYENGNLPYLFKILSVQTALSIQAHPNKQHARELHEKNPKEYPDDNHKPEMAIALTHFECLCAFRQYKEINYYLKKYEQLRILCDPKVCEQFSNAVQNNSSDKNLQKDLLSSLYQNLMKSDKVKLEHCVQAHLNDLKHADSSDECASLSQLFQRLNEQFPNDVGLFSIYFFNYLTLEPGEAIFLPANIPHAYLYGNCVECMACSDNVVRAGFTPKFKDIDTLITMLNYEEYTPEKTKFKAKKINESIREFNPIIINDFIVQEIRYDGKQDESIHVDGVNGLSLLIIITGEGHVSANESKAYDYRKGNVYFIEQNQSITFKTNQELLAYRAYALSQ</sequence>
<dbReference type="EMBL" id="CAJOBC010001005">
    <property type="protein sequence ID" value="CAF3647134.1"/>
    <property type="molecule type" value="Genomic_DNA"/>
</dbReference>
<evidence type="ECO:0000256" key="6">
    <source>
        <dbReference type="ARBA" id="ARBA00022833"/>
    </source>
</evidence>
<feature type="active site" evidence="10">
    <location>
        <position position="281"/>
    </location>
</feature>
<dbReference type="EMBL" id="CAJNOQ010001005">
    <property type="protein sequence ID" value="CAF0859481.1"/>
    <property type="molecule type" value="Genomic_DNA"/>
</dbReference>
<dbReference type="InterPro" id="IPR046458">
    <property type="entry name" value="PMI_typeI_hel"/>
</dbReference>
<feature type="binding site" evidence="11">
    <location>
        <position position="122"/>
    </location>
    <ligand>
        <name>Zn(2+)</name>
        <dbReference type="ChEBI" id="CHEBI:29105"/>
    </ligand>
</feature>
<dbReference type="EMBL" id="CAJNOK010004469">
    <property type="protein sequence ID" value="CAF0938643.1"/>
    <property type="molecule type" value="Genomic_DNA"/>
</dbReference>
<dbReference type="Proteomes" id="UP000681722">
    <property type="component" value="Unassembled WGS sequence"/>
</dbReference>
<evidence type="ECO:0000313" key="17">
    <source>
        <dbReference type="EMBL" id="CAF3647134.1"/>
    </source>
</evidence>
<feature type="domain" description="Phosphomannose isomerase type I catalytic" evidence="13">
    <location>
        <begin position="1"/>
        <end position="138"/>
    </location>
</feature>
<protein>
    <recommendedName>
        <fullName evidence="4">mannose-6-phosphate isomerase</fullName>
        <ecNumber evidence="4">5.3.1.8</ecNumber>
    </recommendedName>
    <alternativeName>
        <fullName evidence="8">Phosphohexomutase</fullName>
    </alternativeName>
    <alternativeName>
        <fullName evidence="9">Phosphomannose isomerase</fullName>
    </alternativeName>
</protein>
<dbReference type="AlphaFoldDB" id="A0A813WL29"/>
<dbReference type="PROSITE" id="PS00966">
    <property type="entry name" value="PMI_I_2"/>
    <property type="match status" value="1"/>
</dbReference>
<dbReference type="EMBL" id="CAJOBA010004473">
    <property type="protein sequence ID" value="CAF3714051.1"/>
    <property type="molecule type" value="Genomic_DNA"/>
</dbReference>
<dbReference type="Gene3D" id="2.60.120.10">
    <property type="entry name" value="Jelly Rolls"/>
    <property type="match status" value="2"/>
</dbReference>
<evidence type="ECO:0000256" key="12">
    <source>
        <dbReference type="RuleBase" id="RU004248"/>
    </source>
</evidence>
<evidence type="ECO:0000256" key="10">
    <source>
        <dbReference type="PIRSR" id="PIRSR001480-1"/>
    </source>
</evidence>